<keyword evidence="2" id="KW-0812">Transmembrane</keyword>
<dbReference type="Gene3D" id="3.30.530.20">
    <property type="match status" value="1"/>
</dbReference>
<dbReference type="SUPFAM" id="SSF55961">
    <property type="entry name" value="Bet v1-like"/>
    <property type="match status" value="1"/>
</dbReference>
<sequence>MDLNHEFVVNVPVNDAWVILTDLERIAPCLPGAQLTEVEGDVYRGQVKIKVGPIVAQFKGQASFISRDDLAHTASLKGEGRDTTGKGTASAIITAQLTSVTPTSTKCTVVTDLTISGKVAQFGRGALADVSDKLLAQFSENLNQLITSSPATTSAPAATTTAPAATTTAANTTASPQIRKIESAEVAPLDLLGTAGAPILKRAIPVVVALIVVVIAAIKFL</sequence>
<dbReference type="CDD" id="cd07823">
    <property type="entry name" value="SRPBCC_5"/>
    <property type="match status" value="1"/>
</dbReference>
<dbReference type="AlphaFoldDB" id="A0A6J7L376"/>
<name>A0A6J7L376_9ZZZZ</name>
<protein>
    <submittedName>
        <fullName evidence="4">Unannotated protein</fullName>
    </submittedName>
</protein>
<feature type="transmembrane region" description="Helical" evidence="2">
    <location>
        <begin position="203"/>
        <end position="220"/>
    </location>
</feature>
<evidence type="ECO:0000313" key="4">
    <source>
        <dbReference type="EMBL" id="CAB4962407.1"/>
    </source>
</evidence>
<dbReference type="EMBL" id="CAFBNR010000026">
    <property type="protein sequence ID" value="CAB4962407.1"/>
    <property type="molecule type" value="Genomic_DNA"/>
</dbReference>
<evidence type="ECO:0000313" key="3">
    <source>
        <dbReference type="EMBL" id="CAB4902788.1"/>
    </source>
</evidence>
<dbReference type="Pfam" id="PF06240">
    <property type="entry name" value="COXG"/>
    <property type="match status" value="1"/>
</dbReference>
<feature type="region of interest" description="Disordered" evidence="1">
    <location>
        <begin position="152"/>
        <end position="173"/>
    </location>
</feature>
<dbReference type="InterPro" id="IPR010419">
    <property type="entry name" value="CO_DH_gsu"/>
</dbReference>
<keyword evidence="2" id="KW-1133">Transmembrane helix</keyword>
<dbReference type="PANTHER" id="PTHR38588:SF1">
    <property type="entry name" value="BLL0334 PROTEIN"/>
    <property type="match status" value="1"/>
</dbReference>
<gene>
    <name evidence="3" type="ORF">UFOPK3573_00734</name>
    <name evidence="4" type="ORF">UFOPK3879_00707</name>
</gene>
<dbReference type="EMBL" id="CAFBMJ010000045">
    <property type="protein sequence ID" value="CAB4902788.1"/>
    <property type="molecule type" value="Genomic_DNA"/>
</dbReference>
<proteinExistence type="predicted"/>
<reference evidence="4" key="1">
    <citation type="submission" date="2020-05" db="EMBL/GenBank/DDBJ databases">
        <authorList>
            <person name="Chiriac C."/>
            <person name="Salcher M."/>
            <person name="Ghai R."/>
            <person name="Kavagutti S V."/>
        </authorList>
    </citation>
    <scope>NUCLEOTIDE SEQUENCE</scope>
</reference>
<dbReference type="InterPro" id="IPR023393">
    <property type="entry name" value="START-like_dom_sf"/>
</dbReference>
<evidence type="ECO:0000256" key="2">
    <source>
        <dbReference type="SAM" id="Phobius"/>
    </source>
</evidence>
<keyword evidence="2" id="KW-0472">Membrane</keyword>
<accession>A0A6J7L376</accession>
<evidence type="ECO:0000256" key="1">
    <source>
        <dbReference type="SAM" id="MobiDB-lite"/>
    </source>
</evidence>
<organism evidence="4">
    <name type="scientific">freshwater metagenome</name>
    <dbReference type="NCBI Taxonomy" id="449393"/>
    <lineage>
        <taxon>unclassified sequences</taxon>
        <taxon>metagenomes</taxon>
        <taxon>ecological metagenomes</taxon>
    </lineage>
</organism>
<dbReference type="PANTHER" id="PTHR38588">
    <property type="entry name" value="BLL0334 PROTEIN"/>
    <property type="match status" value="1"/>
</dbReference>